<evidence type="ECO:0000259" key="4">
    <source>
        <dbReference type="PROSITE" id="PS50048"/>
    </source>
</evidence>
<evidence type="ECO:0000256" key="1">
    <source>
        <dbReference type="ARBA" id="ARBA00022723"/>
    </source>
</evidence>
<dbReference type="Pfam" id="PF04082">
    <property type="entry name" value="Fungal_trans"/>
    <property type="match status" value="1"/>
</dbReference>
<accession>A0A9P9DK10</accession>
<feature type="region of interest" description="Disordered" evidence="3">
    <location>
        <begin position="79"/>
        <end position="109"/>
    </location>
</feature>
<reference evidence="5" key="1">
    <citation type="journal article" date="2021" name="Nat. Commun.">
        <title>Genetic determinants of endophytism in the Arabidopsis root mycobiome.</title>
        <authorList>
            <person name="Mesny F."/>
            <person name="Miyauchi S."/>
            <person name="Thiergart T."/>
            <person name="Pickel B."/>
            <person name="Atanasova L."/>
            <person name="Karlsson M."/>
            <person name="Huettel B."/>
            <person name="Barry K.W."/>
            <person name="Haridas S."/>
            <person name="Chen C."/>
            <person name="Bauer D."/>
            <person name="Andreopoulos W."/>
            <person name="Pangilinan J."/>
            <person name="LaButti K."/>
            <person name="Riley R."/>
            <person name="Lipzen A."/>
            <person name="Clum A."/>
            <person name="Drula E."/>
            <person name="Henrissat B."/>
            <person name="Kohler A."/>
            <person name="Grigoriev I.V."/>
            <person name="Martin F.M."/>
            <person name="Hacquard S."/>
        </authorList>
    </citation>
    <scope>NUCLEOTIDE SEQUENCE</scope>
    <source>
        <strain evidence="5">MPI-CAGE-AT-0147</strain>
    </source>
</reference>
<dbReference type="PROSITE" id="PS50048">
    <property type="entry name" value="ZN2_CY6_FUNGAL_2"/>
    <property type="match status" value="1"/>
</dbReference>
<evidence type="ECO:0000256" key="3">
    <source>
        <dbReference type="SAM" id="MobiDB-lite"/>
    </source>
</evidence>
<dbReference type="Gene3D" id="4.10.240.10">
    <property type="entry name" value="Zn(2)-C6 fungal-type DNA-binding domain"/>
    <property type="match status" value="1"/>
</dbReference>
<dbReference type="SMART" id="SM00066">
    <property type="entry name" value="GAL4"/>
    <property type="match status" value="1"/>
</dbReference>
<dbReference type="EMBL" id="JAGMUV010000025">
    <property type="protein sequence ID" value="KAH7120688.1"/>
    <property type="molecule type" value="Genomic_DNA"/>
</dbReference>
<dbReference type="InterPro" id="IPR036864">
    <property type="entry name" value="Zn2-C6_fun-type_DNA-bd_sf"/>
</dbReference>
<organism evidence="5 6">
    <name type="scientific">Dactylonectria macrodidyma</name>
    <dbReference type="NCBI Taxonomy" id="307937"/>
    <lineage>
        <taxon>Eukaryota</taxon>
        <taxon>Fungi</taxon>
        <taxon>Dikarya</taxon>
        <taxon>Ascomycota</taxon>
        <taxon>Pezizomycotina</taxon>
        <taxon>Sordariomycetes</taxon>
        <taxon>Hypocreomycetidae</taxon>
        <taxon>Hypocreales</taxon>
        <taxon>Nectriaceae</taxon>
        <taxon>Dactylonectria</taxon>
    </lineage>
</organism>
<protein>
    <submittedName>
        <fullName evidence="5">Fungal-specific transcription factor domain-containing protein</fullName>
    </submittedName>
</protein>
<dbReference type="SMART" id="SM00906">
    <property type="entry name" value="Fungal_trans"/>
    <property type="match status" value="1"/>
</dbReference>
<dbReference type="GO" id="GO:0000981">
    <property type="term" value="F:DNA-binding transcription factor activity, RNA polymerase II-specific"/>
    <property type="evidence" value="ECO:0007669"/>
    <property type="project" value="InterPro"/>
</dbReference>
<dbReference type="GO" id="GO:0008270">
    <property type="term" value="F:zinc ion binding"/>
    <property type="evidence" value="ECO:0007669"/>
    <property type="project" value="InterPro"/>
</dbReference>
<dbReference type="PANTHER" id="PTHR31668">
    <property type="entry name" value="GLUCOSE TRANSPORT TRANSCRIPTION REGULATOR RGT1-RELATED-RELATED"/>
    <property type="match status" value="1"/>
</dbReference>
<keyword evidence="1" id="KW-0479">Metal-binding</keyword>
<evidence type="ECO:0000256" key="2">
    <source>
        <dbReference type="ARBA" id="ARBA00023242"/>
    </source>
</evidence>
<dbReference type="PROSITE" id="PS00463">
    <property type="entry name" value="ZN2_CY6_FUNGAL_1"/>
    <property type="match status" value="1"/>
</dbReference>
<dbReference type="GO" id="GO:0006351">
    <property type="term" value="P:DNA-templated transcription"/>
    <property type="evidence" value="ECO:0007669"/>
    <property type="project" value="InterPro"/>
</dbReference>
<sequence length="589" mass="66021">MPGDELHPQQACDNCRYRKIKCDRGSPCKHCIAASLQCQYLHVIRRKGPRRGIGRRLAQLKQGQTELDKNCFEVITLNLPSPSSGKPQPSSINSQSSGSAVRGGPEALQRDNTRLGISPLISTEPEDAVPLPGSLNHSDSLLDTVPPDLVAQNRRLCLSLVAHVEVFLKHMFPIMPVVHGHEILADAARLDQLPPSRYTLIAAICAATRIQLKLDNEENSTGNGPGADIPKEPPLSGEMLLSIAENSLRQFNVIDDYTLDSILSSFFIGTGYGNLNNNRRAGFYLNQSITLAQSLNLTCEAGYLELCERERETRRRVFWLLFVTERTFSLQNRRPVMLRSRIPKPRVIDSDCPTVMHDFLNHIRIFDLLPCALYDWDSQDDEYQSDDVSLPNKINARLSALQVVNSFIESQRFDTLITQQWLRVSMWRLVFGTNPYLAYGRETHLPLGLPIDAGKTVLGELYSVGQLSRDCHGIGMEQKLFDIGISLADTAQLQGQSFSSLEIGPRDLLSTIVKFLTRIRGCESYLLPKLLQHSENILGHVDPTAHISAQWSISDGATDLQDWRVPDDFSVLEDNLTDKISWELQDWDA</sequence>
<dbReference type="OrthoDB" id="4132249at2759"/>
<feature type="compositionally biased region" description="Low complexity" evidence="3">
    <location>
        <begin position="80"/>
        <end position="99"/>
    </location>
</feature>
<name>A0A9P9DK10_9HYPO</name>
<dbReference type="PANTHER" id="PTHR31668:SF19">
    <property type="entry name" value="ZN(2)-C6 FUNGAL-TYPE DOMAIN-CONTAINING PROTEIN-RELATED"/>
    <property type="match status" value="1"/>
</dbReference>
<keyword evidence="2" id="KW-0539">Nucleus</keyword>
<dbReference type="AlphaFoldDB" id="A0A9P9DK10"/>
<evidence type="ECO:0000313" key="5">
    <source>
        <dbReference type="EMBL" id="KAH7120688.1"/>
    </source>
</evidence>
<dbReference type="InterPro" id="IPR001138">
    <property type="entry name" value="Zn2Cys6_DnaBD"/>
</dbReference>
<evidence type="ECO:0000313" key="6">
    <source>
        <dbReference type="Proteomes" id="UP000738349"/>
    </source>
</evidence>
<keyword evidence="6" id="KW-1185">Reference proteome</keyword>
<proteinExistence type="predicted"/>
<dbReference type="InterPro" id="IPR050797">
    <property type="entry name" value="Carb_Metab_Trans_Reg"/>
</dbReference>
<dbReference type="CDD" id="cd12148">
    <property type="entry name" value="fungal_TF_MHR"/>
    <property type="match status" value="1"/>
</dbReference>
<dbReference type="Pfam" id="PF00172">
    <property type="entry name" value="Zn_clus"/>
    <property type="match status" value="1"/>
</dbReference>
<dbReference type="Proteomes" id="UP000738349">
    <property type="component" value="Unassembled WGS sequence"/>
</dbReference>
<gene>
    <name evidence="5" type="ORF">EDB81DRAFT_233086</name>
</gene>
<comment type="caution">
    <text evidence="5">The sequence shown here is derived from an EMBL/GenBank/DDBJ whole genome shotgun (WGS) entry which is preliminary data.</text>
</comment>
<dbReference type="CDD" id="cd00067">
    <property type="entry name" value="GAL4"/>
    <property type="match status" value="1"/>
</dbReference>
<dbReference type="GO" id="GO:0003677">
    <property type="term" value="F:DNA binding"/>
    <property type="evidence" value="ECO:0007669"/>
    <property type="project" value="InterPro"/>
</dbReference>
<dbReference type="InterPro" id="IPR007219">
    <property type="entry name" value="XnlR_reg_dom"/>
</dbReference>
<dbReference type="SUPFAM" id="SSF57701">
    <property type="entry name" value="Zn2/Cys6 DNA-binding domain"/>
    <property type="match status" value="1"/>
</dbReference>
<feature type="domain" description="Zn(2)-C6 fungal-type" evidence="4">
    <location>
        <begin position="11"/>
        <end position="40"/>
    </location>
</feature>